<proteinExistence type="predicted"/>
<gene>
    <name evidence="1" type="ORF">Goari_010127</name>
</gene>
<dbReference type="AlphaFoldDB" id="A0A7J8XZ17"/>
<keyword evidence="2" id="KW-1185">Reference proteome</keyword>
<evidence type="ECO:0000313" key="2">
    <source>
        <dbReference type="Proteomes" id="UP000593577"/>
    </source>
</evidence>
<sequence length="41" mass="4556">MALVVGKDMATWSFARTFADIDLDDSNQDSMAVDCDNEEVE</sequence>
<dbReference type="Proteomes" id="UP000593577">
    <property type="component" value="Unassembled WGS sequence"/>
</dbReference>
<organism evidence="1 2">
    <name type="scientific">Gossypium aridum</name>
    <name type="common">American cotton</name>
    <name type="synonym">Erioxylum aridum</name>
    <dbReference type="NCBI Taxonomy" id="34290"/>
    <lineage>
        <taxon>Eukaryota</taxon>
        <taxon>Viridiplantae</taxon>
        <taxon>Streptophyta</taxon>
        <taxon>Embryophyta</taxon>
        <taxon>Tracheophyta</taxon>
        <taxon>Spermatophyta</taxon>
        <taxon>Magnoliopsida</taxon>
        <taxon>eudicotyledons</taxon>
        <taxon>Gunneridae</taxon>
        <taxon>Pentapetalae</taxon>
        <taxon>rosids</taxon>
        <taxon>malvids</taxon>
        <taxon>Malvales</taxon>
        <taxon>Malvaceae</taxon>
        <taxon>Malvoideae</taxon>
        <taxon>Gossypium</taxon>
    </lineage>
</organism>
<comment type="caution">
    <text evidence="1">The sequence shown here is derived from an EMBL/GenBank/DDBJ whole genome shotgun (WGS) entry which is preliminary data.</text>
</comment>
<reference evidence="1 2" key="1">
    <citation type="journal article" date="2019" name="Genome Biol. Evol.">
        <title>Insights into the evolution of the New World diploid cottons (Gossypium, subgenus Houzingenia) based on genome sequencing.</title>
        <authorList>
            <person name="Grover C.E."/>
            <person name="Arick M.A. 2nd"/>
            <person name="Thrash A."/>
            <person name="Conover J.L."/>
            <person name="Sanders W.S."/>
            <person name="Peterson D.G."/>
            <person name="Frelichowski J.E."/>
            <person name="Scheffler J.A."/>
            <person name="Scheffler B.E."/>
            <person name="Wendel J.F."/>
        </authorList>
    </citation>
    <scope>NUCLEOTIDE SEQUENCE [LARGE SCALE GENOMIC DNA]</scope>
    <source>
        <strain evidence="1">185</strain>
        <tissue evidence="1">Leaf</tissue>
    </source>
</reference>
<accession>A0A7J8XZ17</accession>
<protein>
    <submittedName>
        <fullName evidence="1">Uncharacterized protein</fullName>
    </submittedName>
</protein>
<dbReference type="EMBL" id="JABFAA010000009">
    <property type="protein sequence ID" value="MBA0692577.1"/>
    <property type="molecule type" value="Genomic_DNA"/>
</dbReference>
<name>A0A7J8XZ17_GOSAI</name>
<feature type="non-terminal residue" evidence="1">
    <location>
        <position position="41"/>
    </location>
</feature>
<evidence type="ECO:0000313" key="1">
    <source>
        <dbReference type="EMBL" id="MBA0692577.1"/>
    </source>
</evidence>